<dbReference type="SUPFAM" id="SSF48452">
    <property type="entry name" value="TPR-like"/>
    <property type="match status" value="1"/>
</dbReference>
<feature type="repeat" description="TPR" evidence="1">
    <location>
        <begin position="102"/>
        <end position="135"/>
    </location>
</feature>
<dbReference type="InterPro" id="IPR019734">
    <property type="entry name" value="TPR_rpt"/>
</dbReference>
<dbReference type="PANTHER" id="PTHR12558:SF13">
    <property type="entry name" value="CELL DIVISION CYCLE PROTEIN 27 HOMOLOG"/>
    <property type="match status" value="1"/>
</dbReference>
<organism evidence="2 3">
    <name type="scientific">Alkalilimnicola ehrlichii</name>
    <dbReference type="NCBI Taxonomy" id="351052"/>
    <lineage>
        <taxon>Bacteria</taxon>
        <taxon>Pseudomonadati</taxon>
        <taxon>Pseudomonadota</taxon>
        <taxon>Gammaproteobacteria</taxon>
        <taxon>Chromatiales</taxon>
        <taxon>Ectothiorhodospiraceae</taxon>
        <taxon>Alkalilimnicola</taxon>
    </lineage>
</organism>
<dbReference type="InterPro" id="IPR011990">
    <property type="entry name" value="TPR-like_helical_dom_sf"/>
</dbReference>
<dbReference type="PANTHER" id="PTHR12558">
    <property type="entry name" value="CELL DIVISION CYCLE 16,23,27"/>
    <property type="match status" value="1"/>
</dbReference>
<dbReference type="Pfam" id="PF13424">
    <property type="entry name" value="TPR_12"/>
    <property type="match status" value="1"/>
</dbReference>
<dbReference type="AlphaFoldDB" id="A0A3E0WLW5"/>
<keyword evidence="3" id="KW-1185">Reference proteome</keyword>
<dbReference type="OrthoDB" id="7058572at2"/>
<dbReference type="RefSeq" id="WP_116303443.1">
    <property type="nucleotide sequence ID" value="NZ_NFZV01000022.1"/>
</dbReference>
<comment type="caution">
    <text evidence="2">The sequence shown here is derived from an EMBL/GenBank/DDBJ whole genome shotgun (WGS) entry which is preliminary data.</text>
</comment>
<reference evidence="3" key="1">
    <citation type="submission" date="2017-05" db="EMBL/GenBank/DDBJ databases">
        <authorList>
            <person name="Sharma S."/>
            <person name="Sidhu C."/>
            <person name="Pinnaka A.K."/>
        </authorList>
    </citation>
    <scope>NUCLEOTIDE SEQUENCE [LARGE SCALE GENOMIC DNA]</scope>
    <source>
        <strain evidence="3">AK93</strain>
    </source>
</reference>
<keyword evidence="1" id="KW-0802">TPR repeat</keyword>
<feature type="repeat" description="TPR" evidence="1">
    <location>
        <begin position="136"/>
        <end position="169"/>
    </location>
</feature>
<accession>A0A3E0WLW5</accession>
<dbReference type="PROSITE" id="PS50005">
    <property type="entry name" value="TPR"/>
    <property type="match status" value="2"/>
</dbReference>
<protein>
    <submittedName>
        <fullName evidence="2">Uncharacterized protein</fullName>
    </submittedName>
</protein>
<name>A0A3E0WLW5_9GAMM</name>
<dbReference type="Gene3D" id="1.25.40.10">
    <property type="entry name" value="Tetratricopeptide repeat domain"/>
    <property type="match status" value="1"/>
</dbReference>
<dbReference type="Proteomes" id="UP000256763">
    <property type="component" value="Unassembled WGS sequence"/>
</dbReference>
<sequence length="220" mass="24220">MRQAIVPNRQGSSQRAGRGLSPLFGMAVLAALLAGCAVKQPAETTEASTAAETYLVREAVTPGAEQQRDFARALTHLQAEEYDKGIEILTALAEHPEAGKSTAPHINLAMAYRNLQELDKAESHLKKALAINPKHPVANSEYAMVLRQGGRFQEAREAYERVLEAYPEFLPARRNLGILCDLFIGDLNCALEHYDIYHAAVPDDDDVALWIADLRMRLGD</sequence>
<evidence type="ECO:0000313" key="2">
    <source>
        <dbReference type="EMBL" id="RFA33203.1"/>
    </source>
</evidence>
<dbReference type="SMART" id="SM00028">
    <property type="entry name" value="TPR"/>
    <property type="match status" value="2"/>
</dbReference>
<gene>
    <name evidence="2" type="ORF">CAL65_17675</name>
</gene>
<dbReference type="EMBL" id="NFZW01000022">
    <property type="protein sequence ID" value="RFA33203.1"/>
    <property type="molecule type" value="Genomic_DNA"/>
</dbReference>
<proteinExistence type="predicted"/>
<evidence type="ECO:0000256" key="1">
    <source>
        <dbReference type="PROSITE-ProRule" id="PRU00339"/>
    </source>
</evidence>
<evidence type="ECO:0000313" key="3">
    <source>
        <dbReference type="Proteomes" id="UP000256763"/>
    </source>
</evidence>